<evidence type="ECO:0000256" key="1">
    <source>
        <dbReference type="SAM" id="MobiDB-lite"/>
    </source>
</evidence>
<name>Q6N8I5_RHOPA</name>
<dbReference type="eggNOG" id="ENOG502Z9X1">
    <property type="taxonomic scope" value="Bacteria"/>
</dbReference>
<proteinExistence type="predicted"/>
<dbReference type="AlphaFoldDB" id="Q6N8I5"/>
<reference evidence="2" key="1">
    <citation type="journal article" date="2004" name="Nat. Biotechnol.">
        <title>Complete genome sequence of the metabolically versatile photosynthetic bacterium Rhodopseudomonas palustris.</title>
        <authorList>
            <person name="Larimer F.W."/>
            <person name="Chain P."/>
            <person name="Hauser L."/>
            <person name="Lamerdin J."/>
            <person name="Malfatti S."/>
            <person name="Do L."/>
            <person name="Land M.L."/>
            <person name="Pelletier D.A."/>
            <person name="Beatty J.T."/>
            <person name="Lang A.S."/>
            <person name="Tabita F.R."/>
            <person name="Gibson J.L."/>
            <person name="Hanson T.E."/>
            <person name="Bobst C."/>
            <person name="Torres J.L."/>
            <person name="Peres C."/>
            <person name="Harrison F.H."/>
            <person name="Gibson J."/>
            <person name="Harwood C.S."/>
        </authorList>
    </citation>
    <scope>NUCLEOTIDE SEQUENCE [LARGE SCALE GENOMIC DNA]</scope>
    <source>
        <strain evidence="2">CGA009</strain>
    </source>
</reference>
<dbReference type="PhylomeDB" id="Q6N8I5"/>
<evidence type="ECO:0000313" key="2">
    <source>
        <dbReference type="EMBL" id="CAE27359.1"/>
    </source>
</evidence>
<dbReference type="EMBL" id="BX572599">
    <property type="protein sequence ID" value="CAE27359.1"/>
    <property type="molecule type" value="Genomic_DNA"/>
</dbReference>
<dbReference type="HOGENOM" id="CLU_585098_0_0_5"/>
<gene>
    <name evidence="2" type="ordered locus">RPA1918</name>
</gene>
<sequence length="485" mass="54004">MRMVRNSTRADSLQTIGRMSQTPTERLRDYLSQLPPQSQALLMREFERALERGEDVAVASFVLEELRKIVRGSEDDNKPRSEDPARLMFRVLEPFLIDPKESPRPGQLRRSSLTSVWQWLEREGIPDQIREFEAGLIGLRGAPASQVEQLVRKLQQAAAAAIDKLINPEPGVDRQRAMSRVGPPSAVEDLAPIGAVLKNRDAIDTFNGKLSSNLRVFGDSQVNSMIAALNVPALQTPILLPFALTLILNHLNQPWQIVRMAIKVAGSDDEIKVAATPYGVAVTMAIQDLARLTADLREEIRRGHYGNVAENLKVIHDGIRGLRTELDIRSDSSWGKQLAAIRVDISNAVKSEIESVPGRVRRLLRQRPDKDIASGAKLDQLEVDETAALIDFVAVCRTYASELAINEVTQRTYSELQQYVEKSTDALVQSLRGSDARVKPFRHQQAQAAVRFCELLFSHDYASLMSRAVENAMVVVERKPAARAG</sequence>
<protein>
    <submittedName>
        <fullName evidence="2">Uncharacterized protein</fullName>
    </submittedName>
</protein>
<accession>Q6N8I5</accession>
<organism evidence="2">
    <name type="scientific">Rhodopseudomonas palustris (strain ATCC BAA-98 / CGA009)</name>
    <dbReference type="NCBI Taxonomy" id="258594"/>
    <lineage>
        <taxon>Bacteria</taxon>
        <taxon>Pseudomonadati</taxon>
        <taxon>Pseudomonadota</taxon>
        <taxon>Alphaproteobacteria</taxon>
        <taxon>Hyphomicrobiales</taxon>
        <taxon>Nitrobacteraceae</taxon>
        <taxon>Rhodopseudomonas</taxon>
    </lineage>
</organism>
<dbReference type="STRING" id="258594.RPA1918"/>
<feature type="region of interest" description="Disordered" evidence="1">
    <location>
        <begin position="1"/>
        <end position="22"/>
    </location>
</feature>